<dbReference type="EMBL" id="PZQS01000001">
    <property type="protein sequence ID" value="PVD38966.1"/>
    <property type="molecule type" value="Genomic_DNA"/>
</dbReference>
<dbReference type="Gene3D" id="3.90.550.20">
    <property type="match status" value="1"/>
</dbReference>
<name>A0A2T7PZW0_POMCA</name>
<accession>A0A2T7PZW0</accession>
<evidence type="ECO:0008006" key="3">
    <source>
        <dbReference type="Google" id="ProtNLM"/>
    </source>
</evidence>
<evidence type="ECO:0000313" key="1">
    <source>
        <dbReference type="EMBL" id="PVD38966.1"/>
    </source>
</evidence>
<dbReference type="AlphaFoldDB" id="A0A2T7PZW0"/>
<dbReference type="Proteomes" id="UP000245119">
    <property type="component" value="Linkage Group LG1"/>
</dbReference>
<dbReference type="PANTHER" id="PTHR46830:SF1">
    <property type="entry name" value="ALPHA-1,4-N-ACETYLGLUCOSAMINYLTRANSFERASE"/>
    <property type="match status" value="1"/>
</dbReference>
<gene>
    <name evidence="1" type="ORF">C0Q70_01591</name>
</gene>
<sequence>MGKQSDSFKSFDDCLNNIFRKKKFVTAAVGEHASDVRGDVPSTADIDSSLAGPWEYFQCGWNVDDILRPTRTRVVLECTDEASVRIVYERIARNVTPAVTSLFAHDPCLAQAARSALCNDAGKRVPRLLHYVIFSQHVLAMHTFLSVLSAVRHLAPCLVLLHGDALPEGPYWEALLQLVPNILYVRRERPRLIFDRIINQMEHSTDVARLQVLLEYGGMYLDTDQLVLKPPEPLCHHVTVIGSEVANRSCGNAFILSAPAAEFLALWLDSYTSFNDSNWNYHSTVVPHLLASSRPDLVHVVDSFFRPNGYDIEALYLGAPYDWQELYGIHLYARRFRSFLDTKPGGPRPEQKRGLWNIVHIFLFGSSQACW</sequence>
<dbReference type="InterPro" id="IPR007577">
    <property type="entry name" value="GlycoTrfase_DXD_sugar-bd_CS"/>
</dbReference>
<dbReference type="InterPro" id="IPR029044">
    <property type="entry name" value="Nucleotide-diphossugar_trans"/>
</dbReference>
<dbReference type="PANTHER" id="PTHR46830">
    <property type="entry name" value="TRANSFERASE, PUTATIVE-RELATED"/>
    <property type="match status" value="1"/>
</dbReference>
<dbReference type="Pfam" id="PF04488">
    <property type="entry name" value="Gly_transf_sug"/>
    <property type="match status" value="1"/>
</dbReference>
<comment type="caution">
    <text evidence="1">The sequence shown here is derived from an EMBL/GenBank/DDBJ whole genome shotgun (WGS) entry which is preliminary data.</text>
</comment>
<reference evidence="1 2" key="1">
    <citation type="submission" date="2018-04" db="EMBL/GenBank/DDBJ databases">
        <title>The genome of golden apple snail Pomacea canaliculata provides insight into stress tolerance and invasive adaptation.</title>
        <authorList>
            <person name="Liu C."/>
            <person name="Liu B."/>
            <person name="Ren Y."/>
            <person name="Zhang Y."/>
            <person name="Wang H."/>
            <person name="Li S."/>
            <person name="Jiang F."/>
            <person name="Yin L."/>
            <person name="Zhang G."/>
            <person name="Qian W."/>
            <person name="Fan W."/>
        </authorList>
    </citation>
    <scope>NUCLEOTIDE SEQUENCE [LARGE SCALE GENOMIC DNA]</scope>
    <source>
        <strain evidence="1">SZHN2017</strain>
        <tissue evidence="1">Muscle</tissue>
    </source>
</reference>
<dbReference type="OrthoDB" id="6150660at2759"/>
<evidence type="ECO:0000313" key="2">
    <source>
        <dbReference type="Proteomes" id="UP000245119"/>
    </source>
</evidence>
<organism evidence="1 2">
    <name type="scientific">Pomacea canaliculata</name>
    <name type="common">Golden apple snail</name>
    <dbReference type="NCBI Taxonomy" id="400727"/>
    <lineage>
        <taxon>Eukaryota</taxon>
        <taxon>Metazoa</taxon>
        <taxon>Spiralia</taxon>
        <taxon>Lophotrochozoa</taxon>
        <taxon>Mollusca</taxon>
        <taxon>Gastropoda</taxon>
        <taxon>Caenogastropoda</taxon>
        <taxon>Architaenioglossa</taxon>
        <taxon>Ampullarioidea</taxon>
        <taxon>Ampullariidae</taxon>
        <taxon>Pomacea</taxon>
    </lineage>
</organism>
<keyword evidence="2" id="KW-1185">Reference proteome</keyword>
<dbReference type="SUPFAM" id="SSF53448">
    <property type="entry name" value="Nucleotide-diphospho-sugar transferases"/>
    <property type="match status" value="1"/>
</dbReference>
<proteinExistence type="predicted"/>
<protein>
    <recommendedName>
        <fullName evidence="3">Alpha-1,4-N-acetylglucosaminyltransferase</fullName>
    </recommendedName>
</protein>